<protein>
    <submittedName>
        <fullName evidence="1 3">Uncharacterized protein</fullName>
    </submittedName>
</protein>
<evidence type="ECO:0000313" key="1">
    <source>
        <dbReference type="EMBL" id="VDP04331.1"/>
    </source>
</evidence>
<name>A0A183G3D8_HELPZ</name>
<dbReference type="Proteomes" id="UP000050761">
    <property type="component" value="Unassembled WGS sequence"/>
</dbReference>
<evidence type="ECO:0000313" key="2">
    <source>
        <dbReference type="Proteomes" id="UP000050761"/>
    </source>
</evidence>
<accession>A0A183G3D8</accession>
<sequence>MGNQILTYRKELALSKVGYTKENSDEVQDRGGRFSLENLHAVTSSPAWAAVEISEMTSANRLRSIIEHGAVESARVLGGLVALGPRPADLGPLGSSGAGAMTRMMSVCAS</sequence>
<dbReference type="AlphaFoldDB" id="A0A183G3D8"/>
<dbReference type="EMBL" id="UZAH01029117">
    <property type="protein sequence ID" value="VDP04331.1"/>
    <property type="molecule type" value="Genomic_DNA"/>
</dbReference>
<organism evidence="2 3">
    <name type="scientific">Heligmosomoides polygyrus</name>
    <name type="common">Parasitic roundworm</name>
    <dbReference type="NCBI Taxonomy" id="6339"/>
    <lineage>
        <taxon>Eukaryota</taxon>
        <taxon>Metazoa</taxon>
        <taxon>Ecdysozoa</taxon>
        <taxon>Nematoda</taxon>
        <taxon>Chromadorea</taxon>
        <taxon>Rhabditida</taxon>
        <taxon>Rhabditina</taxon>
        <taxon>Rhabditomorpha</taxon>
        <taxon>Strongyloidea</taxon>
        <taxon>Heligmosomidae</taxon>
        <taxon>Heligmosomoides</taxon>
    </lineage>
</organism>
<keyword evidence="2" id="KW-1185">Reference proteome</keyword>
<proteinExistence type="predicted"/>
<gene>
    <name evidence="1" type="ORF">HPBE_LOCUS15914</name>
</gene>
<reference evidence="1 2" key="1">
    <citation type="submission" date="2018-11" db="EMBL/GenBank/DDBJ databases">
        <authorList>
            <consortium name="Pathogen Informatics"/>
        </authorList>
    </citation>
    <scope>NUCLEOTIDE SEQUENCE [LARGE SCALE GENOMIC DNA]</scope>
</reference>
<reference evidence="3" key="2">
    <citation type="submission" date="2019-09" db="UniProtKB">
        <authorList>
            <consortium name="WormBaseParasite"/>
        </authorList>
    </citation>
    <scope>IDENTIFICATION</scope>
</reference>
<dbReference type="WBParaSite" id="HPBE_0001591501-mRNA-1">
    <property type="protein sequence ID" value="HPBE_0001591501-mRNA-1"/>
    <property type="gene ID" value="HPBE_0001591501"/>
</dbReference>
<accession>A0A3P7ZYT3</accession>
<evidence type="ECO:0000313" key="3">
    <source>
        <dbReference type="WBParaSite" id="HPBE_0001591501-mRNA-1"/>
    </source>
</evidence>